<dbReference type="AlphaFoldDB" id="A0A7J6X3I6"/>
<accession>A0A7J6X3I6</accession>
<keyword evidence="2" id="KW-1185">Reference proteome</keyword>
<name>A0A7J6X3I6_THATH</name>
<dbReference type="GO" id="GO:0032451">
    <property type="term" value="F:demethylase activity"/>
    <property type="evidence" value="ECO:0007669"/>
    <property type="project" value="InterPro"/>
</dbReference>
<sequence>MDYVRISSLNLILKENLEPLFLEVLLKIKVVGVSFLSECNILFGSTLKAVGPGNFSGAVVIPLPVG</sequence>
<dbReference type="Proteomes" id="UP000554482">
    <property type="component" value="Unassembled WGS sequence"/>
</dbReference>
<dbReference type="InterPro" id="IPR044842">
    <property type="entry name" value="ALKBH9B/ALKBH10B-like"/>
</dbReference>
<dbReference type="PANTHER" id="PTHR31447">
    <property type="entry name" value="HYDROXYPROLINE-RICH GLYCOPROTEIN FAMILY PROTEIN-RELATED"/>
    <property type="match status" value="1"/>
</dbReference>
<dbReference type="EMBL" id="JABWDY010006039">
    <property type="protein sequence ID" value="KAF5203943.1"/>
    <property type="molecule type" value="Genomic_DNA"/>
</dbReference>
<dbReference type="GO" id="GO:0006402">
    <property type="term" value="P:mRNA catabolic process"/>
    <property type="evidence" value="ECO:0007669"/>
    <property type="project" value="InterPro"/>
</dbReference>
<proteinExistence type="predicted"/>
<dbReference type="GO" id="GO:0003729">
    <property type="term" value="F:mRNA binding"/>
    <property type="evidence" value="ECO:0007669"/>
    <property type="project" value="InterPro"/>
</dbReference>
<dbReference type="OrthoDB" id="271595at2759"/>
<protein>
    <submittedName>
        <fullName evidence="1">Uncharacterized protein</fullName>
    </submittedName>
</protein>
<comment type="caution">
    <text evidence="1">The sequence shown here is derived from an EMBL/GenBank/DDBJ whole genome shotgun (WGS) entry which is preliminary data.</text>
</comment>
<dbReference type="PANTHER" id="PTHR31447:SF1">
    <property type="entry name" value="OS06G0138200 PROTEIN"/>
    <property type="match status" value="1"/>
</dbReference>
<feature type="non-terminal residue" evidence="1">
    <location>
        <position position="66"/>
    </location>
</feature>
<organism evidence="1 2">
    <name type="scientific">Thalictrum thalictroides</name>
    <name type="common">Rue-anemone</name>
    <name type="synonym">Anemone thalictroides</name>
    <dbReference type="NCBI Taxonomy" id="46969"/>
    <lineage>
        <taxon>Eukaryota</taxon>
        <taxon>Viridiplantae</taxon>
        <taxon>Streptophyta</taxon>
        <taxon>Embryophyta</taxon>
        <taxon>Tracheophyta</taxon>
        <taxon>Spermatophyta</taxon>
        <taxon>Magnoliopsida</taxon>
        <taxon>Ranunculales</taxon>
        <taxon>Ranunculaceae</taxon>
        <taxon>Thalictroideae</taxon>
        <taxon>Thalictrum</taxon>
    </lineage>
</organism>
<evidence type="ECO:0000313" key="2">
    <source>
        <dbReference type="Proteomes" id="UP000554482"/>
    </source>
</evidence>
<evidence type="ECO:0000313" key="1">
    <source>
        <dbReference type="EMBL" id="KAF5203943.1"/>
    </source>
</evidence>
<reference evidence="1 2" key="1">
    <citation type="submission" date="2020-06" db="EMBL/GenBank/DDBJ databases">
        <title>Transcriptomic and genomic resources for Thalictrum thalictroides and T. hernandezii: Facilitating candidate gene discovery in an emerging model plant lineage.</title>
        <authorList>
            <person name="Arias T."/>
            <person name="Riano-Pachon D.M."/>
            <person name="Di Stilio V.S."/>
        </authorList>
    </citation>
    <scope>NUCLEOTIDE SEQUENCE [LARGE SCALE GENOMIC DNA]</scope>
    <source>
        <strain evidence="2">cv. WT478/WT964</strain>
        <tissue evidence="1">Leaves</tissue>
    </source>
</reference>
<gene>
    <name evidence="1" type="ORF">FRX31_006470</name>
</gene>